<evidence type="ECO:0000256" key="2">
    <source>
        <dbReference type="ARBA" id="ARBA00004286"/>
    </source>
</evidence>
<dbReference type="Pfam" id="PF08512">
    <property type="entry name" value="Rttp106-like_middle"/>
    <property type="match status" value="1"/>
</dbReference>
<dbReference type="CDD" id="cd11604">
    <property type="entry name" value="RTT106_N"/>
    <property type="match status" value="1"/>
</dbReference>
<feature type="compositionally biased region" description="Polar residues" evidence="12">
    <location>
        <begin position="307"/>
        <end position="317"/>
    </location>
</feature>
<dbReference type="EMBL" id="BIMX01000011">
    <property type="protein sequence ID" value="GCE99619.1"/>
    <property type="molecule type" value="Genomic_DNA"/>
</dbReference>
<dbReference type="GO" id="GO:0003677">
    <property type="term" value="F:DNA binding"/>
    <property type="evidence" value="ECO:0007669"/>
    <property type="project" value="UniProtKB-KW"/>
</dbReference>
<keyword evidence="6" id="KW-0158">Chromosome</keyword>
<evidence type="ECO:0000256" key="4">
    <source>
        <dbReference type="ARBA" id="ARBA00017355"/>
    </source>
</evidence>
<evidence type="ECO:0000256" key="5">
    <source>
        <dbReference type="ARBA" id="ARBA00018462"/>
    </source>
</evidence>
<comment type="similarity">
    <text evidence="3">Belongs to the RTT106 family.</text>
</comment>
<name>A0A4C2E9Z8_9SACH</name>
<dbReference type="InterPro" id="IPR040993">
    <property type="entry name" value="Rtt106_N"/>
</dbReference>
<evidence type="ECO:0000259" key="13">
    <source>
        <dbReference type="SMART" id="SM01287"/>
    </source>
</evidence>
<keyword evidence="10" id="KW-0143">Chaperone</keyword>
<dbReference type="GO" id="GO:0005634">
    <property type="term" value="C:nucleus"/>
    <property type="evidence" value="ECO:0007669"/>
    <property type="project" value="UniProtKB-SubCell"/>
</dbReference>
<evidence type="ECO:0000256" key="3">
    <source>
        <dbReference type="ARBA" id="ARBA00006159"/>
    </source>
</evidence>
<dbReference type="AlphaFoldDB" id="A0A4C2E9Z8"/>
<dbReference type="Pfam" id="PF18215">
    <property type="entry name" value="Rtt106_N"/>
    <property type="match status" value="1"/>
</dbReference>
<feature type="compositionally biased region" description="Acidic residues" evidence="12">
    <location>
        <begin position="366"/>
        <end position="378"/>
    </location>
</feature>
<dbReference type="InterPro" id="IPR013719">
    <property type="entry name" value="RTT106/SPT16-like_middle_dom"/>
</dbReference>
<sequence>MDSLLNSFDSELRNSVLSIVRKIPESTSIFQRVYDAGRASNESESPRKSQKLEHGSTAEDGIDKSSVIFGLNDVSVLSPLRKKLNLALHLSRKDKSPTLSLLRDGKQELSISNLGSNITMAVFLPVAEKMSNVYLFITYTKSVDDRYGDPILIALNKESVLQQFKQNGIIEKEIGEFTKCIEYMRKQAILAGFRITDPFFTNSSQQSPSFHVECHRGTKEGTLYFLPEHLIFGFKKPILVFQSSDIESITYTSITRLTFNVTLVTKEDEKFEFSMIDQTEYNKIDDYVKRKQVTDKSMSEELKAKSNYKNQQAAQGETSEHSALKEAAQLVEGGDDRGNLNADEFGSDDDEENDANFEAESGSSDGSDDESDEEIDDNAAEREALREEQHEEQHEIEDAEAEGEEFEEPEDAAQEQGGTDDIPIELDDDDDGDDEEGSGVEYD</sequence>
<feature type="region of interest" description="Disordered" evidence="12">
    <location>
        <begin position="298"/>
        <end position="443"/>
    </location>
</feature>
<dbReference type="Pfam" id="PF18469">
    <property type="entry name" value="PH_18"/>
    <property type="match status" value="1"/>
</dbReference>
<keyword evidence="9" id="KW-0804">Transcription</keyword>
<dbReference type="SMART" id="SM01287">
    <property type="entry name" value="Rtt106"/>
    <property type="match status" value="1"/>
</dbReference>
<comment type="caution">
    <text evidence="14">The sequence shown here is derived from an EMBL/GenBank/DDBJ whole genome shotgun (WGS) entry which is preliminary data.</text>
</comment>
<accession>A0A4C2E9Z8</accession>
<dbReference type="InterPro" id="IPR011993">
    <property type="entry name" value="PH-like_dom_sf"/>
</dbReference>
<evidence type="ECO:0000256" key="10">
    <source>
        <dbReference type="ARBA" id="ARBA00023186"/>
    </source>
</evidence>
<evidence type="ECO:0000256" key="12">
    <source>
        <dbReference type="SAM" id="MobiDB-lite"/>
    </source>
</evidence>
<gene>
    <name evidence="14" type="ORF">ZYGM_003482</name>
</gene>
<evidence type="ECO:0000256" key="1">
    <source>
        <dbReference type="ARBA" id="ARBA00004123"/>
    </source>
</evidence>
<proteinExistence type="inferred from homology"/>
<dbReference type="PANTHER" id="PTHR45849:SF3">
    <property type="entry name" value="HISTONE CHAPERONE RTT106"/>
    <property type="match status" value="1"/>
</dbReference>
<evidence type="ECO:0000256" key="9">
    <source>
        <dbReference type="ARBA" id="ARBA00023163"/>
    </source>
</evidence>
<keyword evidence="11" id="KW-0539">Nucleus</keyword>
<dbReference type="Gene3D" id="2.30.29.30">
    <property type="entry name" value="Pleckstrin-homology domain (PH domain)/Phosphotyrosine-binding domain (PTB)"/>
    <property type="match status" value="1"/>
</dbReference>
<dbReference type="GO" id="GO:0042393">
    <property type="term" value="F:histone binding"/>
    <property type="evidence" value="ECO:0007669"/>
    <property type="project" value="TreeGrafter"/>
</dbReference>
<feature type="compositionally biased region" description="Acidic residues" evidence="12">
    <location>
        <begin position="394"/>
        <end position="413"/>
    </location>
</feature>
<feature type="compositionally biased region" description="Acidic residues" evidence="12">
    <location>
        <begin position="345"/>
        <end position="357"/>
    </location>
</feature>
<dbReference type="GO" id="GO:0031491">
    <property type="term" value="F:nucleosome binding"/>
    <property type="evidence" value="ECO:0007669"/>
    <property type="project" value="TreeGrafter"/>
</dbReference>
<dbReference type="GO" id="GO:0005694">
    <property type="term" value="C:chromosome"/>
    <property type="evidence" value="ECO:0007669"/>
    <property type="project" value="UniProtKB-SubCell"/>
</dbReference>
<evidence type="ECO:0000256" key="7">
    <source>
        <dbReference type="ARBA" id="ARBA00023015"/>
    </source>
</evidence>
<evidence type="ECO:0000256" key="11">
    <source>
        <dbReference type="ARBA" id="ARBA00023242"/>
    </source>
</evidence>
<dbReference type="CDD" id="cd13303">
    <property type="entry name" value="PH1-like_Rtt106"/>
    <property type="match status" value="1"/>
</dbReference>
<keyword evidence="15" id="KW-1185">Reference proteome</keyword>
<organism evidence="14 15">
    <name type="scientific">Zygosaccharomyces mellis</name>
    <dbReference type="NCBI Taxonomy" id="42258"/>
    <lineage>
        <taxon>Eukaryota</taxon>
        <taxon>Fungi</taxon>
        <taxon>Dikarya</taxon>
        <taxon>Ascomycota</taxon>
        <taxon>Saccharomycotina</taxon>
        <taxon>Saccharomycetes</taxon>
        <taxon>Saccharomycetales</taxon>
        <taxon>Saccharomycetaceae</taxon>
        <taxon>Zygosaccharomyces</taxon>
    </lineage>
</organism>
<dbReference type="SUPFAM" id="SSF50729">
    <property type="entry name" value="PH domain-like"/>
    <property type="match status" value="1"/>
</dbReference>
<keyword evidence="7" id="KW-0805">Transcription regulation</keyword>
<dbReference type="InterPro" id="IPR040770">
    <property type="entry name" value="Rtt106_PH"/>
</dbReference>
<keyword evidence="8" id="KW-0238">DNA-binding</keyword>
<dbReference type="PANTHER" id="PTHR45849">
    <property type="entry name" value="FACT COMPLEX SUBUNIT SSRP1"/>
    <property type="match status" value="1"/>
</dbReference>
<protein>
    <recommendedName>
        <fullName evidence="4">Histone chaperone RTT106</fullName>
    </recommendedName>
    <alternativeName>
        <fullName evidence="5">Histone chaperone rtt106</fullName>
    </alternativeName>
</protein>
<dbReference type="CDD" id="cd13304">
    <property type="entry name" value="PH2-like_Rtt106"/>
    <property type="match status" value="1"/>
</dbReference>
<reference evidence="14 15" key="1">
    <citation type="submission" date="2019-01" db="EMBL/GenBank/DDBJ databases">
        <title>Draft Genome Sequencing of Zygosaccharomyces mellis Ca-7.</title>
        <authorList>
            <person name="Shiwa Y."/>
            <person name="Kanesaki Y."/>
            <person name="Ishige T."/>
            <person name="Mura K."/>
            <person name="Hori T."/>
            <person name="Tamura T."/>
        </authorList>
    </citation>
    <scope>NUCLEOTIDE SEQUENCE [LARGE SCALE GENOMIC DNA]</scope>
    <source>
        <strain evidence="14 15">Ca-7</strain>
    </source>
</reference>
<evidence type="ECO:0000313" key="14">
    <source>
        <dbReference type="EMBL" id="GCE99619.1"/>
    </source>
</evidence>
<feature type="compositionally biased region" description="Acidic residues" evidence="12">
    <location>
        <begin position="422"/>
        <end position="443"/>
    </location>
</feature>
<evidence type="ECO:0000313" key="15">
    <source>
        <dbReference type="Proteomes" id="UP000301737"/>
    </source>
</evidence>
<dbReference type="InterPro" id="IPR050454">
    <property type="entry name" value="RTT106/SSRP1_HistChap/FACT"/>
</dbReference>
<dbReference type="OrthoDB" id="75754at2759"/>
<dbReference type="Gene3D" id="2.30.29.120">
    <property type="match status" value="1"/>
</dbReference>
<comment type="subcellular location">
    <subcellularLocation>
        <location evidence="2">Chromosome</location>
    </subcellularLocation>
    <subcellularLocation>
        <location evidence="1">Nucleus</location>
    </subcellularLocation>
</comment>
<dbReference type="Proteomes" id="UP000301737">
    <property type="component" value="Unassembled WGS sequence"/>
</dbReference>
<evidence type="ECO:0000256" key="8">
    <source>
        <dbReference type="ARBA" id="ARBA00023125"/>
    </source>
</evidence>
<feature type="domain" description="Histone chaperone RTT106/FACT complex subunit SPT16-like middle" evidence="13">
    <location>
        <begin position="209"/>
        <end position="298"/>
    </location>
</feature>
<evidence type="ECO:0000256" key="6">
    <source>
        <dbReference type="ARBA" id="ARBA00022454"/>
    </source>
</evidence>
<feature type="compositionally biased region" description="Basic and acidic residues" evidence="12">
    <location>
        <begin position="379"/>
        <end position="393"/>
    </location>
</feature>